<evidence type="ECO:0000256" key="4">
    <source>
        <dbReference type="ARBA" id="ARBA00022729"/>
    </source>
</evidence>
<dbReference type="EC" id="4.3.3.2" evidence="7"/>
<gene>
    <name evidence="7" type="ORF">RCOM_0158700</name>
</gene>
<keyword evidence="5" id="KW-0325">Glycoprotein</keyword>
<dbReference type="InterPro" id="IPR018119">
    <property type="entry name" value="Strictosidine_synth_cons-reg"/>
</dbReference>
<feature type="domain" description="Strictosidine synthase conserved region" evidence="6">
    <location>
        <begin position="165"/>
        <end position="252"/>
    </location>
</feature>
<dbReference type="GO" id="GO:0016829">
    <property type="term" value="F:lyase activity"/>
    <property type="evidence" value="ECO:0007669"/>
    <property type="project" value="UniProtKB-KW"/>
</dbReference>
<keyword evidence="7" id="KW-0456">Lyase</keyword>
<keyword evidence="4" id="KW-0732">Signal</keyword>
<dbReference type="PANTHER" id="PTHR10426">
    <property type="entry name" value="STRICTOSIDINE SYNTHASE-RELATED"/>
    <property type="match status" value="1"/>
</dbReference>
<keyword evidence="3" id="KW-0926">Vacuole</keyword>
<proteinExistence type="inferred from homology"/>
<dbReference type="SUPFAM" id="SSF63829">
    <property type="entry name" value="Calcium-dependent phosphotriesterase"/>
    <property type="match status" value="1"/>
</dbReference>
<name>B9T2X8_RICCO</name>
<evidence type="ECO:0000256" key="3">
    <source>
        <dbReference type="ARBA" id="ARBA00022554"/>
    </source>
</evidence>
<dbReference type="FunCoup" id="B9T2X8">
    <property type="interactions" value="927"/>
</dbReference>
<accession>B9T2X8</accession>
<organism evidence="7 8">
    <name type="scientific">Ricinus communis</name>
    <name type="common">Castor bean</name>
    <dbReference type="NCBI Taxonomy" id="3988"/>
    <lineage>
        <taxon>Eukaryota</taxon>
        <taxon>Viridiplantae</taxon>
        <taxon>Streptophyta</taxon>
        <taxon>Embryophyta</taxon>
        <taxon>Tracheophyta</taxon>
        <taxon>Spermatophyta</taxon>
        <taxon>Magnoliopsida</taxon>
        <taxon>eudicotyledons</taxon>
        <taxon>Gunneridae</taxon>
        <taxon>Pentapetalae</taxon>
        <taxon>rosids</taxon>
        <taxon>fabids</taxon>
        <taxon>Malpighiales</taxon>
        <taxon>Euphorbiaceae</taxon>
        <taxon>Acalyphoideae</taxon>
        <taxon>Acalypheae</taxon>
        <taxon>Ricinus</taxon>
    </lineage>
</organism>
<dbReference type="KEGG" id="rcu:8279883"/>
<evidence type="ECO:0000256" key="2">
    <source>
        <dbReference type="ARBA" id="ARBA00009191"/>
    </source>
</evidence>
<evidence type="ECO:0000256" key="1">
    <source>
        <dbReference type="ARBA" id="ARBA00004116"/>
    </source>
</evidence>
<dbReference type="PANTHER" id="PTHR10426:SF79">
    <property type="entry name" value="PROTEIN STRICTOSIDINE SYNTHASE-LIKE 2"/>
    <property type="match status" value="1"/>
</dbReference>
<evidence type="ECO:0000259" key="6">
    <source>
        <dbReference type="Pfam" id="PF03088"/>
    </source>
</evidence>
<comment type="similarity">
    <text evidence="2">Belongs to the strictosidine synthase family.</text>
</comment>
<dbReference type="eggNOG" id="KOG1520">
    <property type="taxonomic scope" value="Eukaryota"/>
</dbReference>
<dbReference type="InterPro" id="IPR011042">
    <property type="entry name" value="6-blade_b-propeller_TolB-like"/>
</dbReference>
<dbReference type="OrthoDB" id="5307922at2759"/>
<reference evidence="8" key="1">
    <citation type="journal article" date="2010" name="Nat. Biotechnol.">
        <title>Draft genome sequence of the oilseed species Ricinus communis.</title>
        <authorList>
            <person name="Chan A.P."/>
            <person name="Crabtree J."/>
            <person name="Zhao Q."/>
            <person name="Lorenzi H."/>
            <person name="Orvis J."/>
            <person name="Puiu D."/>
            <person name="Melake-Berhan A."/>
            <person name="Jones K.M."/>
            <person name="Redman J."/>
            <person name="Chen G."/>
            <person name="Cahoon E.B."/>
            <person name="Gedil M."/>
            <person name="Stanke M."/>
            <person name="Haas B.J."/>
            <person name="Wortman J.R."/>
            <person name="Fraser-Liggett C.M."/>
            <person name="Ravel J."/>
            <person name="Rabinowicz P.D."/>
        </authorList>
    </citation>
    <scope>NUCLEOTIDE SEQUENCE [LARGE SCALE GENOMIC DNA]</scope>
    <source>
        <strain evidence="8">cv. Hale</strain>
    </source>
</reference>
<comment type="subcellular location">
    <subcellularLocation>
        <location evidence="1">Vacuole</location>
    </subcellularLocation>
</comment>
<dbReference type="Gene3D" id="2.120.10.30">
    <property type="entry name" value="TolB, C-terminal domain"/>
    <property type="match status" value="1"/>
</dbReference>
<dbReference type="EMBL" id="EQ974395">
    <property type="protein sequence ID" value="EEF29794.1"/>
    <property type="molecule type" value="Genomic_DNA"/>
</dbReference>
<protein>
    <submittedName>
        <fullName evidence="7">Strictosidine synthase, putative</fullName>
        <ecNumber evidence="7">4.3.3.2</ecNumber>
    </submittedName>
</protein>
<sequence length="375" mass="42292">MACSRQLLAGAILAVLVSTLFNINFTNFSYKPFNIERLLKDDSELLLPLARAATGPESFAFDGLGRGPYTGISDGRIIRWEEHEQRWIDFAVTSLYRDGCEGPHVDQYQMEHICGRPLGLCFNESNGDLYVADAYMGLLKVGRDGGLATTIATHGDDDIPFNFTNSLDVDPSSSALYFTDSSSRYQRREYIYAILSGDKSGRLLRYDPEDKKVRILLGNLSFPNGVALSKDGNFILIAETTTCRVLKYWIKTSKAGILEVFAQVPGFPDNIKRSPRGGYWVAINSRRDKFLEWVLSHPWIGNSLIKLPFDLMKIYSILGKYRGTGMAVRLDENGDILEVFEDRNRFKTLSEVMEKDGKLWIGSINLPFVGRYDKI</sequence>
<dbReference type="STRING" id="3988.B9T2X8"/>
<dbReference type="Pfam" id="PF20067">
    <property type="entry name" value="SSL_N"/>
    <property type="match status" value="1"/>
</dbReference>
<dbReference type="FunFam" id="2.120.10.30:FF:000032">
    <property type="entry name" value="Protein STRICTOSIDINE SYNTHASE-LIKE 13"/>
    <property type="match status" value="1"/>
</dbReference>
<evidence type="ECO:0000256" key="5">
    <source>
        <dbReference type="ARBA" id="ARBA00023180"/>
    </source>
</evidence>
<keyword evidence="8" id="KW-1185">Reference proteome</keyword>
<evidence type="ECO:0000313" key="8">
    <source>
        <dbReference type="Proteomes" id="UP000008311"/>
    </source>
</evidence>
<dbReference type="AlphaFoldDB" id="B9T2X8"/>
<dbReference type="Pfam" id="PF03088">
    <property type="entry name" value="Str_synth"/>
    <property type="match status" value="1"/>
</dbReference>
<dbReference type="GO" id="GO:0016787">
    <property type="term" value="F:hydrolase activity"/>
    <property type="evidence" value="ECO:0000318"/>
    <property type="project" value="GO_Central"/>
</dbReference>
<evidence type="ECO:0000313" key="7">
    <source>
        <dbReference type="EMBL" id="EEF29794.1"/>
    </source>
</evidence>
<dbReference type="Proteomes" id="UP000008311">
    <property type="component" value="Unassembled WGS sequence"/>
</dbReference>
<dbReference type="GO" id="GO:0005773">
    <property type="term" value="C:vacuole"/>
    <property type="evidence" value="ECO:0007669"/>
    <property type="project" value="UniProtKB-SubCell"/>
</dbReference>
<dbReference type="InParanoid" id="B9T2X8"/>